<dbReference type="AlphaFoldDB" id="A0A059EXJ7"/>
<proteinExistence type="predicted"/>
<dbReference type="VEuPathDB" id="MicrosporidiaDB:H312_03133"/>
<protein>
    <submittedName>
        <fullName evidence="2">Uncharacterized protein</fullName>
    </submittedName>
</protein>
<evidence type="ECO:0000256" key="1">
    <source>
        <dbReference type="SAM" id="SignalP"/>
    </source>
</evidence>
<dbReference type="HOGENOM" id="CLU_1643281_0_0_1"/>
<dbReference type="EMBL" id="KK365270">
    <property type="protein sequence ID" value="KCZ79474.1"/>
    <property type="molecule type" value="Genomic_DNA"/>
</dbReference>
<accession>A0A059EXJ7</accession>
<sequence length="161" mass="19040">MPMFCSIRFILMFLLFFNITICTTNGDVPINNIIAENTMVKEKIDKLIEDFEPCHLGLKDFRNCFKRYTVVTTGKYETSRNRFEAMLKGELIDFTFDSTLEIFKRGFTVDDLAVFYNKIGCWVSGPYVRYFFRANIVQYNLENVKDRYHSIEIVRNFLKIA</sequence>
<organism evidence="2 3">
    <name type="scientific">Anncaliia algerae PRA339</name>
    <dbReference type="NCBI Taxonomy" id="1288291"/>
    <lineage>
        <taxon>Eukaryota</taxon>
        <taxon>Fungi</taxon>
        <taxon>Fungi incertae sedis</taxon>
        <taxon>Microsporidia</taxon>
        <taxon>Tubulinosematoidea</taxon>
        <taxon>Tubulinosematidae</taxon>
        <taxon>Anncaliia</taxon>
    </lineage>
</organism>
<gene>
    <name evidence="2" type="ORF">H312_03133</name>
</gene>
<evidence type="ECO:0000313" key="3">
    <source>
        <dbReference type="Proteomes" id="UP000030655"/>
    </source>
</evidence>
<evidence type="ECO:0000313" key="2">
    <source>
        <dbReference type="EMBL" id="KCZ79474.1"/>
    </source>
</evidence>
<feature type="signal peptide" evidence="1">
    <location>
        <begin position="1"/>
        <end position="26"/>
    </location>
</feature>
<reference evidence="3" key="1">
    <citation type="submission" date="2013-02" db="EMBL/GenBank/DDBJ databases">
        <authorList>
            <consortium name="The Broad Institute Genome Sequencing Platform"/>
            <person name="Cuomo C."/>
            <person name="Becnel J."/>
            <person name="Sanscrainte N."/>
            <person name="Walker B."/>
            <person name="Young S.K."/>
            <person name="Zeng Q."/>
            <person name="Gargeya S."/>
            <person name="Fitzgerald M."/>
            <person name="Haas B."/>
            <person name="Abouelleil A."/>
            <person name="Alvarado L."/>
            <person name="Arachchi H.M."/>
            <person name="Berlin A.M."/>
            <person name="Chapman S.B."/>
            <person name="Dewar J."/>
            <person name="Goldberg J."/>
            <person name="Griggs A."/>
            <person name="Gujja S."/>
            <person name="Hansen M."/>
            <person name="Howarth C."/>
            <person name="Imamovic A."/>
            <person name="Larimer J."/>
            <person name="McCowan C."/>
            <person name="Murphy C."/>
            <person name="Neiman D."/>
            <person name="Pearson M."/>
            <person name="Priest M."/>
            <person name="Roberts A."/>
            <person name="Saif S."/>
            <person name="Shea T."/>
            <person name="Sisk P."/>
            <person name="Sykes S."/>
            <person name="Wortman J."/>
            <person name="Nusbaum C."/>
            <person name="Birren B."/>
        </authorList>
    </citation>
    <scope>NUCLEOTIDE SEQUENCE [LARGE SCALE GENOMIC DNA]</scope>
    <source>
        <strain evidence="3">PRA339</strain>
    </source>
</reference>
<dbReference type="Proteomes" id="UP000030655">
    <property type="component" value="Unassembled WGS sequence"/>
</dbReference>
<keyword evidence="3" id="KW-1185">Reference proteome</keyword>
<reference evidence="2 3" key="2">
    <citation type="submission" date="2014-03" db="EMBL/GenBank/DDBJ databases">
        <title>The Genome Sequence of Anncaliia algerae insect isolate PRA339.</title>
        <authorList>
            <consortium name="The Broad Institute Genome Sequencing Platform"/>
            <consortium name="The Broad Institute Genome Sequencing Center for Infectious Disease"/>
            <person name="Cuomo C."/>
            <person name="Becnel J."/>
            <person name="Sanscrainte N."/>
            <person name="Walker B."/>
            <person name="Young S.K."/>
            <person name="Zeng Q."/>
            <person name="Gargeya S."/>
            <person name="Fitzgerald M."/>
            <person name="Haas B."/>
            <person name="Abouelleil A."/>
            <person name="Alvarado L."/>
            <person name="Arachchi H.M."/>
            <person name="Berlin A.M."/>
            <person name="Chapman S.B."/>
            <person name="Dewar J."/>
            <person name="Goldberg J."/>
            <person name="Griggs A."/>
            <person name="Gujja S."/>
            <person name="Hansen M."/>
            <person name="Howarth C."/>
            <person name="Imamovic A."/>
            <person name="Larimer J."/>
            <person name="McCowan C."/>
            <person name="Murphy C."/>
            <person name="Neiman D."/>
            <person name="Pearson M."/>
            <person name="Priest M."/>
            <person name="Roberts A."/>
            <person name="Saif S."/>
            <person name="Shea T."/>
            <person name="Sisk P."/>
            <person name="Sykes S."/>
            <person name="Wortman J."/>
            <person name="Nusbaum C."/>
            <person name="Birren B."/>
        </authorList>
    </citation>
    <scope>NUCLEOTIDE SEQUENCE [LARGE SCALE GENOMIC DNA]</scope>
    <source>
        <strain evidence="2 3">PRA339</strain>
    </source>
</reference>
<name>A0A059EXJ7_9MICR</name>
<keyword evidence="1" id="KW-0732">Signal</keyword>
<feature type="chain" id="PRO_5001571655" evidence="1">
    <location>
        <begin position="27"/>
        <end position="161"/>
    </location>
</feature>